<proteinExistence type="predicted"/>
<dbReference type="Proteomes" id="UP000287033">
    <property type="component" value="Unassembled WGS sequence"/>
</dbReference>
<reference evidence="2 3" key="1">
    <citation type="journal article" date="2018" name="Nat. Ecol. Evol.">
        <title>Shark genomes provide insights into elasmobranch evolution and the origin of vertebrates.</title>
        <authorList>
            <person name="Hara Y"/>
            <person name="Yamaguchi K"/>
            <person name="Onimaru K"/>
            <person name="Kadota M"/>
            <person name="Koyanagi M"/>
            <person name="Keeley SD"/>
            <person name="Tatsumi K"/>
            <person name="Tanaka K"/>
            <person name="Motone F"/>
            <person name="Kageyama Y"/>
            <person name="Nozu R"/>
            <person name="Adachi N"/>
            <person name="Nishimura O"/>
            <person name="Nakagawa R"/>
            <person name="Tanegashima C"/>
            <person name="Kiyatake I"/>
            <person name="Matsumoto R"/>
            <person name="Murakumo K"/>
            <person name="Nishida K"/>
            <person name="Terakita A"/>
            <person name="Kuratani S"/>
            <person name="Sato K"/>
            <person name="Hyodo S Kuraku.S."/>
        </authorList>
    </citation>
    <scope>NUCLEOTIDE SEQUENCE [LARGE SCALE GENOMIC DNA]</scope>
</reference>
<evidence type="ECO:0000313" key="2">
    <source>
        <dbReference type="EMBL" id="GCC22500.1"/>
    </source>
</evidence>
<protein>
    <submittedName>
        <fullName evidence="2">Uncharacterized protein</fullName>
    </submittedName>
</protein>
<organism evidence="2 3">
    <name type="scientific">Chiloscyllium punctatum</name>
    <name type="common">Brownbanded bambooshark</name>
    <name type="synonym">Hemiscyllium punctatum</name>
    <dbReference type="NCBI Taxonomy" id="137246"/>
    <lineage>
        <taxon>Eukaryota</taxon>
        <taxon>Metazoa</taxon>
        <taxon>Chordata</taxon>
        <taxon>Craniata</taxon>
        <taxon>Vertebrata</taxon>
        <taxon>Chondrichthyes</taxon>
        <taxon>Elasmobranchii</taxon>
        <taxon>Galeomorphii</taxon>
        <taxon>Galeoidea</taxon>
        <taxon>Orectolobiformes</taxon>
        <taxon>Hemiscylliidae</taxon>
        <taxon>Chiloscyllium</taxon>
    </lineage>
</organism>
<evidence type="ECO:0000313" key="3">
    <source>
        <dbReference type="Proteomes" id="UP000287033"/>
    </source>
</evidence>
<feature type="compositionally biased region" description="Low complexity" evidence="1">
    <location>
        <begin position="43"/>
        <end position="55"/>
    </location>
</feature>
<dbReference type="AlphaFoldDB" id="A0A401RWH1"/>
<keyword evidence="3" id="KW-1185">Reference proteome</keyword>
<evidence type="ECO:0000256" key="1">
    <source>
        <dbReference type="SAM" id="MobiDB-lite"/>
    </source>
</evidence>
<gene>
    <name evidence="2" type="ORF">chiPu_0000888</name>
</gene>
<accession>A0A401RWH1</accession>
<comment type="caution">
    <text evidence="2">The sequence shown here is derived from an EMBL/GenBank/DDBJ whole genome shotgun (WGS) entry which is preliminary data.</text>
</comment>
<dbReference type="EMBL" id="BEZZ01000012">
    <property type="protein sequence ID" value="GCC22500.1"/>
    <property type="molecule type" value="Genomic_DNA"/>
</dbReference>
<name>A0A401RWH1_CHIPU</name>
<feature type="region of interest" description="Disordered" evidence="1">
    <location>
        <begin position="41"/>
        <end position="69"/>
    </location>
</feature>
<sequence>MAQRRGQVVSQRSARWCVSDRPSKTLSWRRAVYNSCCKTQPRSTSSKSNAVTSSNFTVRSSPHQAPVVRKTACTLSPEREMTHSFCH</sequence>